<dbReference type="InterPro" id="IPR051408">
    <property type="entry name" value="Phosphate_transprt_permease"/>
</dbReference>
<evidence type="ECO:0000313" key="12">
    <source>
        <dbReference type="Proteomes" id="UP000320048"/>
    </source>
</evidence>
<dbReference type="SUPFAM" id="SSF161098">
    <property type="entry name" value="MetI-like"/>
    <property type="match status" value="1"/>
</dbReference>
<evidence type="ECO:0000313" key="11">
    <source>
        <dbReference type="EMBL" id="TMI83072.1"/>
    </source>
</evidence>
<dbReference type="GO" id="GO:0005886">
    <property type="term" value="C:plasma membrane"/>
    <property type="evidence" value="ECO:0007669"/>
    <property type="project" value="UniProtKB-SubCell"/>
</dbReference>
<feature type="transmembrane region" description="Helical" evidence="9">
    <location>
        <begin position="66"/>
        <end position="95"/>
    </location>
</feature>
<evidence type="ECO:0000256" key="5">
    <source>
        <dbReference type="ARBA" id="ARBA00022592"/>
    </source>
</evidence>
<dbReference type="PROSITE" id="PS50928">
    <property type="entry name" value="ABC_TM1"/>
    <property type="match status" value="1"/>
</dbReference>
<feature type="transmembrane region" description="Helical" evidence="9">
    <location>
        <begin position="107"/>
        <end position="131"/>
    </location>
</feature>
<dbReference type="GO" id="GO:0005315">
    <property type="term" value="F:phosphate transmembrane transporter activity"/>
    <property type="evidence" value="ECO:0007669"/>
    <property type="project" value="InterPro"/>
</dbReference>
<dbReference type="CDD" id="cd06261">
    <property type="entry name" value="TM_PBP2"/>
    <property type="match status" value="1"/>
</dbReference>
<dbReference type="InterPro" id="IPR005672">
    <property type="entry name" value="Phosphate_PstA"/>
</dbReference>
<comment type="similarity">
    <text evidence="2 9">Belongs to the binding-protein-dependent transport system permease family. CysTW subfamily.</text>
</comment>
<dbReference type="PANTHER" id="PTHR42922">
    <property type="entry name" value="PHOSPHATE TRANSPORT SYSTEM PERMEASE PROTEIN PSTA"/>
    <property type="match status" value="1"/>
</dbReference>
<dbReference type="Pfam" id="PF00528">
    <property type="entry name" value="BPD_transp_1"/>
    <property type="match status" value="1"/>
</dbReference>
<evidence type="ECO:0000256" key="1">
    <source>
        <dbReference type="ARBA" id="ARBA00004651"/>
    </source>
</evidence>
<keyword evidence="4 9" id="KW-1003">Cell membrane</keyword>
<keyword evidence="7 9" id="KW-1133">Transmembrane helix</keyword>
<proteinExistence type="inferred from homology"/>
<dbReference type="GO" id="GO:0035435">
    <property type="term" value="P:phosphate ion transmembrane transport"/>
    <property type="evidence" value="ECO:0007669"/>
    <property type="project" value="InterPro"/>
</dbReference>
<dbReference type="PANTHER" id="PTHR42922:SF1">
    <property type="entry name" value="PHOSPHATE TRANSPORT SYSTEM PERMEASE PROTEIN PSTA"/>
    <property type="match status" value="1"/>
</dbReference>
<dbReference type="EMBL" id="VBAO01000094">
    <property type="protein sequence ID" value="TMI83072.1"/>
    <property type="molecule type" value="Genomic_DNA"/>
</dbReference>
<protein>
    <recommendedName>
        <fullName evidence="9">Phosphate transport system permease protein PstA</fullName>
    </recommendedName>
</protein>
<keyword evidence="8 9" id="KW-0472">Membrane</keyword>
<keyword evidence="5" id="KW-0592">Phosphate transport</keyword>
<evidence type="ECO:0000256" key="7">
    <source>
        <dbReference type="ARBA" id="ARBA00022989"/>
    </source>
</evidence>
<evidence type="ECO:0000256" key="2">
    <source>
        <dbReference type="ARBA" id="ARBA00007069"/>
    </source>
</evidence>
<evidence type="ECO:0000259" key="10">
    <source>
        <dbReference type="PROSITE" id="PS50928"/>
    </source>
</evidence>
<dbReference type="Gene3D" id="1.10.3720.10">
    <property type="entry name" value="MetI-like"/>
    <property type="match status" value="1"/>
</dbReference>
<dbReference type="NCBIfam" id="TIGR00974">
    <property type="entry name" value="3a0107s02c"/>
    <property type="match status" value="1"/>
</dbReference>
<feature type="transmembrane region" description="Helical" evidence="9">
    <location>
        <begin position="137"/>
        <end position="156"/>
    </location>
</feature>
<comment type="caution">
    <text evidence="11">The sequence shown here is derived from an EMBL/GenBank/DDBJ whole genome shotgun (WGS) entry which is preliminary data.</text>
</comment>
<feature type="transmembrane region" description="Helical" evidence="9">
    <location>
        <begin position="188"/>
        <end position="208"/>
    </location>
</feature>
<feature type="domain" description="ABC transmembrane type-1" evidence="10">
    <location>
        <begin position="71"/>
        <end position="273"/>
    </location>
</feature>
<reference evidence="11 12" key="1">
    <citation type="journal article" date="2019" name="Nat. Microbiol.">
        <title>Mediterranean grassland soil C-N compound turnover is dependent on rainfall and depth, and is mediated by genomically divergent microorganisms.</title>
        <authorList>
            <person name="Diamond S."/>
            <person name="Andeer P.F."/>
            <person name="Li Z."/>
            <person name="Crits-Christoph A."/>
            <person name="Burstein D."/>
            <person name="Anantharaman K."/>
            <person name="Lane K.R."/>
            <person name="Thomas B.C."/>
            <person name="Pan C."/>
            <person name="Northen T.R."/>
            <person name="Banfield J.F."/>
        </authorList>
    </citation>
    <scope>NUCLEOTIDE SEQUENCE [LARGE SCALE GENOMIC DNA]</scope>
    <source>
        <strain evidence="11">NP_7</strain>
    </source>
</reference>
<evidence type="ECO:0000256" key="6">
    <source>
        <dbReference type="ARBA" id="ARBA00022692"/>
    </source>
</evidence>
<evidence type="ECO:0000256" key="8">
    <source>
        <dbReference type="ARBA" id="ARBA00023136"/>
    </source>
</evidence>
<evidence type="ECO:0000256" key="3">
    <source>
        <dbReference type="ARBA" id="ARBA00022448"/>
    </source>
</evidence>
<gene>
    <name evidence="11" type="primary">pstA</name>
    <name evidence="11" type="ORF">E6H04_03630</name>
</gene>
<feature type="transmembrane region" description="Helical" evidence="9">
    <location>
        <begin position="255"/>
        <end position="277"/>
    </location>
</feature>
<dbReference type="Proteomes" id="UP000320048">
    <property type="component" value="Unassembled WGS sequence"/>
</dbReference>
<keyword evidence="3" id="KW-0813">Transport</keyword>
<sequence>MTPTPRAALRRRLVDRAMTGLSFAAVLLALVPLASVLGYVVAQGITALNWAFFTQLPRPVGETGGGMANAIAGTLTLIGLASCIGLPVGILGGVYLGELGNGRLGGWIRFTADVLNGVPSIVVGIFVYTLLVVPMKRFSALAGGAALGIMMTPLVMRTTEELVRLVPATLREAALALGVPWRVTTLRVVLRTATVGVVTGVMLAVARISGETAPLLFTAFNNQYWQSRLDQPTASLTVQLYNYAIAPYDDWHRQAWAAALVLMTMVLVLNITARLVGRRQVSARRSS</sequence>
<dbReference type="InterPro" id="IPR000515">
    <property type="entry name" value="MetI-like"/>
</dbReference>
<name>A0A537JIC4_9BACT</name>
<comment type="subcellular location">
    <subcellularLocation>
        <location evidence="1 9">Cell membrane</location>
        <topology evidence="1 9">Multi-pass membrane protein</topology>
    </subcellularLocation>
</comment>
<dbReference type="AlphaFoldDB" id="A0A537JIC4"/>
<accession>A0A537JIC4</accession>
<organism evidence="11 12">
    <name type="scientific">Candidatus Segetimicrobium genomatis</name>
    <dbReference type="NCBI Taxonomy" id="2569760"/>
    <lineage>
        <taxon>Bacteria</taxon>
        <taxon>Bacillati</taxon>
        <taxon>Candidatus Sysuimicrobiota</taxon>
        <taxon>Candidatus Sysuimicrobiia</taxon>
        <taxon>Candidatus Sysuimicrobiales</taxon>
        <taxon>Candidatus Segetimicrobiaceae</taxon>
        <taxon>Candidatus Segetimicrobium</taxon>
    </lineage>
</organism>
<comment type="caution">
    <text evidence="9">Lacks conserved residue(s) required for the propagation of feature annotation.</text>
</comment>
<keyword evidence="6 9" id="KW-0812">Transmembrane</keyword>
<evidence type="ECO:0000256" key="4">
    <source>
        <dbReference type="ARBA" id="ARBA00022475"/>
    </source>
</evidence>
<dbReference type="InterPro" id="IPR035906">
    <property type="entry name" value="MetI-like_sf"/>
</dbReference>
<evidence type="ECO:0000256" key="9">
    <source>
        <dbReference type="RuleBase" id="RU363043"/>
    </source>
</evidence>